<keyword evidence="4" id="KW-1185">Reference proteome</keyword>
<reference evidence="1" key="1">
    <citation type="submission" date="2022-10" db="EMBL/GenBank/DDBJ databases">
        <authorList>
            <person name="Chen Y."/>
            <person name="Dougan E. K."/>
            <person name="Chan C."/>
            <person name="Rhodes N."/>
            <person name="Thang M."/>
        </authorList>
    </citation>
    <scope>NUCLEOTIDE SEQUENCE</scope>
</reference>
<evidence type="ECO:0000313" key="4">
    <source>
        <dbReference type="Proteomes" id="UP001152797"/>
    </source>
</evidence>
<evidence type="ECO:0000313" key="3">
    <source>
        <dbReference type="EMBL" id="CAL4776879.1"/>
    </source>
</evidence>
<evidence type="ECO:0000313" key="1">
    <source>
        <dbReference type="EMBL" id="CAI3989567.1"/>
    </source>
</evidence>
<evidence type="ECO:0000313" key="2">
    <source>
        <dbReference type="EMBL" id="CAL1142942.1"/>
    </source>
</evidence>
<feature type="non-terminal residue" evidence="1">
    <location>
        <position position="1"/>
    </location>
</feature>
<accession>A0A9P1CCB0</accession>
<name>A0A9P1CCB0_9DINO</name>
<dbReference type="EMBL" id="CAMXCT010001382">
    <property type="protein sequence ID" value="CAI3989567.1"/>
    <property type="molecule type" value="Genomic_DNA"/>
</dbReference>
<protein>
    <submittedName>
        <fullName evidence="3">EF-hand domain-containing protein</fullName>
    </submittedName>
</protein>
<comment type="caution">
    <text evidence="1">The sequence shown here is derived from an EMBL/GenBank/DDBJ whole genome shotgun (WGS) entry which is preliminary data.</text>
</comment>
<dbReference type="OrthoDB" id="436184at2759"/>
<dbReference type="EMBL" id="CAMXCT020001382">
    <property type="protein sequence ID" value="CAL1142942.1"/>
    <property type="molecule type" value="Genomic_DNA"/>
</dbReference>
<reference evidence="2" key="2">
    <citation type="submission" date="2024-04" db="EMBL/GenBank/DDBJ databases">
        <authorList>
            <person name="Chen Y."/>
            <person name="Shah S."/>
            <person name="Dougan E. K."/>
            <person name="Thang M."/>
            <person name="Chan C."/>
        </authorList>
    </citation>
    <scope>NUCLEOTIDE SEQUENCE [LARGE SCALE GENOMIC DNA]</scope>
</reference>
<organism evidence="1">
    <name type="scientific">Cladocopium goreaui</name>
    <dbReference type="NCBI Taxonomy" id="2562237"/>
    <lineage>
        <taxon>Eukaryota</taxon>
        <taxon>Sar</taxon>
        <taxon>Alveolata</taxon>
        <taxon>Dinophyceae</taxon>
        <taxon>Suessiales</taxon>
        <taxon>Symbiodiniaceae</taxon>
        <taxon>Cladocopium</taxon>
    </lineage>
</organism>
<dbReference type="EMBL" id="CAMXCT030001382">
    <property type="protein sequence ID" value="CAL4776879.1"/>
    <property type="molecule type" value="Genomic_DNA"/>
</dbReference>
<dbReference type="Proteomes" id="UP001152797">
    <property type="component" value="Unassembled WGS sequence"/>
</dbReference>
<gene>
    <name evidence="1" type="ORF">C1SCF055_LOCUS16634</name>
</gene>
<proteinExistence type="predicted"/>
<sequence>MASSWGMETWPSTALFQCARGPADAGHPIAPRDGICQALRPSRLCQSAPDQEPSGQRGNYQDYVRIKLPISPLITVCILMSTAISKKQKIRFLLGIFDENDNRAFEEEEFVEMLLALFCGMGAMFNMLNLKDAMPSKQRMEALARRLFGRIIDFYRDKTGDCFLDESMPFTVIEDWLLGQNSDALNAPFALFIYRYSAPGEEEDPELFEDEDRKFRLSHTAPVVPPLETAASLDATFLNRNEVVVAHKLFNHCLSTGGFGMSHSEAEAVVGPVDQNLWIDKLHRALDATEDERGVSRTTFTSFLKRICPKASGRHLRMFHSWIKEYEHLEGLQQE</sequence>
<dbReference type="AlphaFoldDB" id="A0A9P1CCB0"/>